<keyword evidence="2" id="KW-1185">Reference proteome</keyword>
<dbReference type="EMBL" id="MU155420">
    <property type="protein sequence ID" value="KAF9473727.1"/>
    <property type="molecule type" value="Genomic_DNA"/>
</dbReference>
<evidence type="ECO:0000313" key="2">
    <source>
        <dbReference type="Proteomes" id="UP000807469"/>
    </source>
</evidence>
<gene>
    <name evidence="1" type="ORF">BDN70DRAFT_816806</name>
</gene>
<dbReference type="OrthoDB" id="3202607at2759"/>
<proteinExistence type="predicted"/>
<reference evidence="1" key="1">
    <citation type="submission" date="2020-11" db="EMBL/GenBank/DDBJ databases">
        <authorList>
            <consortium name="DOE Joint Genome Institute"/>
            <person name="Ahrendt S."/>
            <person name="Riley R."/>
            <person name="Andreopoulos W."/>
            <person name="Labutti K."/>
            <person name="Pangilinan J."/>
            <person name="Ruiz-Duenas F.J."/>
            <person name="Barrasa J.M."/>
            <person name="Sanchez-Garcia M."/>
            <person name="Camarero S."/>
            <person name="Miyauchi S."/>
            <person name="Serrano A."/>
            <person name="Linde D."/>
            <person name="Babiker R."/>
            <person name="Drula E."/>
            <person name="Ayuso-Fernandez I."/>
            <person name="Pacheco R."/>
            <person name="Padilla G."/>
            <person name="Ferreira P."/>
            <person name="Barriuso J."/>
            <person name="Kellner H."/>
            <person name="Castanera R."/>
            <person name="Alfaro M."/>
            <person name="Ramirez L."/>
            <person name="Pisabarro A.G."/>
            <person name="Kuo A."/>
            <person name="Tritt A."/>
            <person name="Lipzen A."/>
            <person name="He G."/>
            <person name="Yan M."/>
            <person name="Ng V."/>
            <person name="Cullen D."/>
            <person name="Martin F."/>
            <person name="Rosso M.-N."/>
            <person name="Henrissat B."/>
            <person name="Hibbett D."/>
            <person name="Martinez A.T."/>
            <person name="Grigoriev I.V."/>
        </authorList>
    </citation>
    <scope>NUCLEOTIDE SEQUENCE</scope>
    <source>
        <strain evidence="1">CIRM-BRFM 674</strain>
    </source>
</reference>
<protein>
    <submittedName>
        <fullName evidence="1">Uncharacterized protein</fullName>
    </submittedName>
</protein>
<accession>A0A9P5YQT1</accession>
<evidence type="ECO:0000313" key="1">
    <source>
        <dbReference type="EMBL" id="KAF9473727.1"/>
    </source>
</evidence>
<organism evidence="1 2">
    <name type="scientific">Pholiota conissans</name>
    <dbReference type="NCBI Taxonomy" id="109636"/>
    <lineage>
        <taxon>Eukaryota</taxon>
        <taxon>Fungi</taxon>
        <taxon>Dikarya</taxon>
        <taxon>Basidiomycota</taxon>
        <taxon>Agaricomycotina</taxon>
        <taxon>Agaricomycetes</taxon>
        <taxon>Agaricomycetidae</taxon>
        <taxon>Agaricales</taxon>
        <taxon>Agaricineae</taxon>
        <taxon>Strophariaceae</taxon>
        <taxon>Pholiota</taxon>
    </lineage>
</organism>
<comment type="caution">
    <text evidence="1">The sequence shown here is derived from an EMBL/GenBank/DDBJ whole genome shotgun (WGS) entry which is preliminary data.</text>
</comment>
<dbReference type="AlphaFoldDB" id="A0A9P5YQT1"/>
<name>A0A9P5YQT1_9AGAR</name>
<dbReference type="Proteomes" id="UP000807469">
    <property type="component" value="Unassembled WGS sequence"/>
</dbReference>
<dbReference type="Gene3D" id="3.60.130.30">
    <property type="match status" value="1"/>
</dbReference>
<sequence>MFKLYAPCLHGFYSNTINGLHNSNNSLVPPIAGSVFAACMINFGPQPVTTLHHNIGNLPWGWCTVTALGDFDYKFGGHIISWDINCYAKFPSGLTTTLPSAILHHSNTLIVLHKTQYSVAQYSARSLFYWVDSGFQSKESWNENATPEDHRQHAKEQRKQWARGIFMLSTLDKLL</sequence>